<dbReference type="AlphaFoldDB" id="A0A1G6TU61"/>
<proteinExistence type="predicted"/>
<evidence type="ECO:0000313" key="2">
    <source>
        <dbReference type="Proteomes" id="UP000324896"/>
    </source>
</evidence>
<dbReference type="Proteomes" id="UP000324896">
    <property type="component" value="Unassembled WGS sequence"/>
</dbReference>
<dbReference type="RefSeq" id="WP_149797016.1">
    <property type="nucleotide sequence ID" value="NZ_FMYT01000056.1"/>
</dbReference>
<accession>A0A1G6TU61</accession>
<dbReference type="InterPro" id="IPR014942">
    <property type="entry name" value="AbiEii"/>
</dbReference>
<reference evidence="1 2" key="1">
    <citation type="submission" date="2016-10" db="EMBL/GenBank/DDBJ databases">
        <authorList>
            <person name="Varghese N."/>
            <person name="Submissions S."/>
        </authorList>
    </citation>
    <scope>NUCLEOTIDE SEQUENCE [LARGE SCALE GENOMIC DNA]</scope>
    <source>
        <strain evidence="1 2">WG10</strain>
    </source>
</reference>
<gene>
    <name evidence="1" type="ORF">SAMN04488597_1563</name>
</gene>
<protein>
    <submittedName>
        <fullName evidence="1">Predicted nucleotidyltransferase component of viral defense system</fullName>
    </submittedName>
</protein>
<dbReference type="GO" id="GO:0016740">
    <property type="term" value="F:transferase activity"/>
    <property type="evidence" value="ECO:0007669"/>
    <property type="project" value="UniProtKB-KW"/>
</dbReference>
<dbReference type="Pfam" id="PF08843">
    <property type="entry name" value="AbiEii"/>
    <property type="match status" value="1"/>
</dbReference>
<evidence type="ECO:0000313" key="1">
    <source>
        <dbReference type="EMBL" id="SDD32620.1"/>
    </source>
</evidence>
<organism evidence="1 2">
    <name type="scientific">Halanaerobium congolense</name>
    <dbReference type="NCBI Taxonomy" id="54121"/>
    <lineage>
        <taxon>Bacteria</taxon>
        <taxon>Bacillati</taxon>
        <taxon>Bacillota</taxon>
        <taxon>Clostridia</taxon>
        <taxon>Halanaerobiales</taxon>
        <taxon>Halanaerobiaceae</taxon>
        <taxon>Halanaerobium</taxon>
    </lineage>
</organism>
<dbReference type="Gene3D" id="3.10.450.620">
    <property type="entry name" value="JHP933, nucleotidyltransferase-like core domain"/>
    <property type="match status" value="1"/>
</dbReference>
<dbReference type="EMBL" id="FMYT01000056">
    <property type="protein sequence ID" value="SDD32620.1"/>
    <property type="molecule type" value="Genomic_DNA"/>
</dbReference>
<sequence length="282" mass="32997">MKNLMQLKDLIKNLAKEKNINSQVLLRNYMMQRLLLKIANSDYKNNFILKGGMLVADLVGIESRSTVDMDLTMKSFSLSKDNITEIFTEIFSTKTEDGIEFKLKQVDSIREEAEYNGVRLAILALMGKARIPLKIDLTTGDKLTPSEINYKYQLLFEDEKIEILSYNLETLLAEKLETIVSRSKTNTRMRDFYDVYILALEFKKKINTELLAAALTETSKNRETYKAIKNGKERLIEVFKSEIILDHWNRYRKKFKYAEEIEFSNLEEQIIKLWNEIEDNSI</sequence>
<keyword evidence="1" id="KW-0808">Transferase</keyword>
<name>A0A1G6TU61_9FIRM</name>